<feature type="compositionally biased region" description="Basic residues" evidence="1">
    <location>
        <begin position="41"/>
        <end position="51"/>
    </location>
</feature>
<dbReference type="Proteomes" id="UP001632038">
    <property type="component" value="Unassembled WGS sequence"/>
</dbReference>
<organism evidence="2 3">
    <name type="scientific">Castilleja foliolosa</name>
    <dbReference type="NCBI Taxonomy" id="1961234"/>
    <lineage>
        <taxon>Eukaryota</taxon>
        <taxon>Viridiplantae</taxon>
        <taxon>Streptophyta</taxon>
        <taxon>Embryophyta</taxon>
        <taxon>Tracheophyta</taxon>
        <taxon>Spermatophyta</taxon>
        <taxon>Magnoliopsida</taxon>
        <taxon>eudicotyledons</taxon>
        <taxon>Gunneridae</taxon>
        <taxon>Pentapetalae</taxon>
        <taxon>asterids</taxon>
        <taxon>lamiids</taxon>
        <taxon>Lamiales</taxon>
        <taxon>Orobanchaceae</taxon>
        <taxon>Pedicularideae</taxon>
        <taxon>Castillejinae</taxon>
        <taxon>Castilleja</taxon>
    </lineage>
</organism>
<reference evidence="3" key="1">
    <citation type="journal article" date="2024" name="IScience">
        <title>Strigolactones Initiate the Formation of Haustorium-like Structures in Castilleja.</title>
        <authorList>
            <person name="Buerger M."/>
            <person name="Peterson D."/>
            <person name="Chory J."/>
        </authorList>
    </citation>
    <scope>NUCLEOTIDE SEQUENCE [LARGE SCALE GENOMIC DNA]</scope>
</reference>
<proteinExistence type="predicted"/>
<evidence type="ECO:0000313" key="2">
    <source>
        <dbReference type="EMBL" id="KAL3614069.1"/>
    </source>
</evidence>
<feature type="compositionally biased region" description="Basic and acidic residues" evidence="1">
    <location>
        <begin position="52"/>
        <end position="76"/>
    </location>
</feature>
<evidence type="ECO:0000313" key="3">
    <source>
        <dbReference type="Proteomes" id="UP001632038"/>
    </source>
</evidence>
<keyword evidence="3" id="KW-1185">Reference proteome</keyword>
<dbReference type="AlphaFoldDB" id="A0ABD3B9Y2"/>
<dbReference type="EMBL" id="JAVIJP010000107">
    <property type="protein sequence ID" value="KAL3614069.1"/>
    <property type="molecule type" value="Genomic_DNA"/>
</dbReference>
<feature type="region of interest" description="Disordered" evidence="1">
    <location>
        <begin position="14"/>
        <end position="88"/>
    </location>
</feature>
<feature type="compositionally biased region" description="Basic and acidic residues" evidence="1">
    <location>
        <begin position="26"/>
        <end position="40"/>
    </location>
</feature>
<name>A0ABD3B9Y2_9LAMI</name>
<protein>
    <submittedName>
        <fullName evidence="2">Uncharacterized protein</fullName>
    </submittedName>
</protein>
<gene>
    <name evidence="2" type="ORF">CASFOL_042143</name>
</gene>
<sequence length="88" mass="10064">MDTLRVAAGATNCVASIPTSSSAAEYHSREKPPPAREHYRLKPPPRLRRLRREIEQPREDPRDPIRHESPRLDRRPTASRLLASQPPP</sequence>
<accession>A0ABD3B9Y2</accession>
<feature type="compositionally biased region" description="Polar residues" evidence="1">
    <location>
        <begin position="14"/>
        <end position="23"/>
    </location>
</feature>
<comment type="caution">
    <text evidence="2">The sequence shown here is derived from an EMBL/GenBank/DDBJ whole genome shotgun (WGS) entry which is preliminary data.</text>
</comment>
<evidence type="ECO:0000256" key="1">
    <source>
        <dbReference type="SAM" id="MobiDB-lite"/>
    </source>
</evidence>